<feature type="domain" description="AB hydrolase-1" evidence="1">
    <location>
        <begin position="11"/>
        <end position="239"/>
    </location>
</feature>
<gene>
    <name evidence="2" type="ORF">CW362_39525</name>
</gene>
<keyword evidence="2" id="KW-0378">Hydrolase</keyword>
<dbReference type="Gene3D" id="3.40.50.1820">
    <property type="entry name" value="alpha/beta hydrolase"/>
    <property type="match status" value="1"/>
</dbReference>
<dbReference type="AlphaFoldDB" id="A0A2I0SCE2"/>
<organism evidence="2 3">
    <name type="scientific">Streptomyces populi</name>
    <dbReference type="NCBI Taxonomy" id="2058924"/>
    <lineage>
        <taxon>Bacteria</taxon>
        <taxon>Bacillati</taxon>
        <taxon>Actinomycetota</taxon>
        <taxon>Actinomycetes</taxon>
        <taxon>Kitasatosporales</taxon>
        <taxon>Streptomycetaceae</taxon>
        <taxon>Streptomyces</taxon>
    </lineage>
</organism>
<comment type="caution">
    <text evidence="2">The sequence shown here is derived from an EMBL/GenBank/DDBJ whole genome shotgun (WGS) entry which is preliminary data.</text>
</comment>
<sequence length="290" mass="31512">MVECEAPVTEPFVVLSGAYQDKFSYRRFDKYWQDTATIVCVDLPGSRTADPVPAEGGYDVQTEALAHLIDELGLPRVNLLGISNGFPAAYRYAQQSPSRVSRLVLAGAADWPPRNRERMTQMYPILTAGRFAEFAEGLLDLLMCLDPAVTVRNREIVRRALNGRFSTIEEADLPGYLNVSDLLLQDGAVLPGGISGVPSLCLVGEHDTFATMEGARALAAEIEGALFAVIPEADHLVFLGRAAEWAETIARFFTDRPLEELDFLASLETLGRPAADRGGSSISVEGALHV</sequence>
<name>A0A2I0SCE2_9ACTN</name>
<dbReference type="InterPro" id="IPR029058">
    <property type="entry name" value="AB_hydrolase_fold"/>
</dbReference>
<proteinExistence type="predicted"/>
<dbReference type="Pfam" id="PF00561">
    <property type="entry name" value="Abhydrolase_1"/>
    <property type="match status" value="1"/>
</dbReference>
<evidence type="ECO:0000259" key="1">
    <source>
        <dbReference type="Pfam" id="PF00561"/>
    </source>
</evidence>
<dbReference type="PANTHER" id="PTHR43798">
    <property type="entry name" value="MONOACYLGLYCEROL LIPASE"/>
    <property type="match status" value="1"/>
</dbReference>
<dbReference type="InterPro" id="IPR050266">
    <property type="entry name" value="AB_hydrolase_sf"/>
</dbReference>
<dbReference type="InterPro" id="IPR000073">
    <property type="entry name" value="AB_hydrolase_1"/>
</dbReference>
<dbReference type="SUPFAM" id="SSF53474">
    <property type="entry name" value="alpha/beta-Hydrolases"/>
    <property type="match status" value="1"/>
</dbReference>
<evidence type="ECO:0000313" key="3">
    <source>
        <dbReference type="Proteomes" id="UP000236178"/>
    </source>
</evidence>
<dbReference type="OrthoDB" id="3601922at2"/>
<dbReference type="PANTHER" id="PTHR43798:SF33">
    <property type="entry name" value="HYDROLASE, PUTATIVE (AFU_ORTHOLOGUE AFUA_2G14860)-RELATED"/>
    <property type="match status" value="1"/>
</dbReference>
<protein>
    <submittedName>
        <fullName evidence="2">Alpha/beta hydrolase</fullName>
    </submittedName>
</protein>
<keyword evidence="3" id="KW-1185">Reference proteome</keyword>
<reference evidence="2 3" key="1">
    <citation type="submission" date="2017-12" db="EMBL/GenBank/DDBJ databases">
        <title>Streptomyces populusis sp. nov., a novel endophytic actinobacterium isolated from stems of Populus adenopoda Maxim.</title>
        <authorList>
            <person name="Wang Z."/>
        </authorList>
    </citation>
    <scope>NUCLEOTIDE SEQUENCE [LARGE SCALE GENOMIC DNA]</scope>
    <source>
        <strain evidence="2 3">A249</strain>
    </source>
</reference>
<dbReference type="GO" id="GO:0016020">
    <property type="term" value="C:membrane"/>
    <property type="evidence" value="ECO:0007669"/>
    <property type="project" value="TreeGrafter"/>
</dbReference>
<accession>A0A2I0SCE2</accession>
<dbReference type="EMBL" id="PJOS01000160">
    <property type="protein sequence ID" value="PKT67606.1"/>
    <property type="molecule type" value="Genomic_DNA"/>
</dbReference>
<dbReference type="GO" id="GO:0016787">
    <property type="term" value="F:hydrolase activity"/>
    <property type="evidence" value="ECO:0007669"/>
    <property type="project" value="UniProtKB-KW"/>
</dbReference>
<evidence type="ECO:0000313" key="2">
    <source>
        <dbReference type="EMBL" id="PKT67606.1"/>
    </source>
</evidence>
<dbReference type="Proteomes" id="UP000236178">
    <property type="component" value="Unassembled WGS sequence"/>
</dbReference>